<gene>
    <name evidence="1" type="ORF">AAH991_21095</name>
</gene>
<organism evidence="1 2">
    <name type="scientific">Microbispora maris</name>
    <dbReference type="NCBI Taxonomy" id="3144104"/>
    <lineage>
        <taxon>Bacteria</taxon>
        <taxon>Bacillati</taxon>
        <taxon>Actinomycetota</taxon>
        <taxon>Actinomycetes</taxon>
        <taxon>Streptosporangiales</taxon>
        <taxon>Streptosporangiaceae</taxon>
        <taxon>Microbispora</taxon>
    </lineage>
</organism>
<evidence type="ECO:0000313" key="2">
    <source>
        <dbReference type="Proteomes" id="UP001447516"/>
    </source>
</evidence>
<dbReference type="EMBL" id="JBDJAW010000017">
    <property type="protein sequence ID" value="MEN3537622.1"/>
    <property type="molecule type" value="Genomic_DNA"/>
</dbReference>
<proteinExistence type="predicted"/>
<sequence length="61" mass="7104">MRVHRHTCECKATIYELCSAGGLMFIRRTTRGVKMEIRESERLVSARMQVLWVRLLSGEAH</sequence>
<comment type="caution">
    <text evidence="1">The sequence shown here is derived from an EMBL/GenBank/DDBJ whole genome shotgun (WGS) entry which is preliminary data.</text>
</comment>
<keyword evidence="2" id="KW-1185">Reference proteome</keyword>
<evidence type="ECO:0000313" key="1">
    <source>
        <dbReference type="EMBL" id="MEN3537622.1"/>
    </source>
</evidence>
<dbReference type="RefSeq" id="WP_346227584.1">
    <property type="nucleotide sequence ID" value="NZ_JBDJAW010000017.1"/>
</dbReference>
<accession>A0ABV0AQR6</accession>
<reference evidence="1 2" key="1">
    <citation type="submission" date="2024-05" db="EMBL/GenBank/DDBJ databases">
        <title>Microbispora sp.ZYX-F-249.</title>
        <authorList>
            <person name="Xie H."/>
        </authorList>
    </citation>
    <scope>NUCLEOTIDE SEQUENCE [LARGE SCALE GENOMIC DNA]</scope>
    <source>
        <strain evidence="1 2">ZYX-F-249</strain>
    </source>
</reference>
<name>A0ABV0AQR6_9ACTN</name>
<protein>
    <submittedName>
        <fullName evidence="1">Uncharacterized protein</fullName>
    </submittedName>
</protein>
<dbReference type="Proteomes" id="UP001447516">
    <property type="component" value="Unassembled WGS sequence"/>
</dbReference>